<feature type="domain" description="Glycosyltransferase subfamily 4-like N-terminal" evidence="1">
    <location>
        <begin position="22"/>
        <end position="186"/>
    </location>
</feature>
<evidence type="ECO:0000313" key="2">
    <source>
        <dbReference type="EMBL" id="PZO16389.1"/>
    </source>
</evidence>
<organism evidence="2 3">
    <name type="scientific">Leptolyngbya foveolarum</name>
    <dbReference type="NCBI Taxonomy" id="47253"/>
    <lineage>
        <taxon>Bacteria</taxon>
        <taxon>Bacillati</taxon>
        <taxon>Cyanobacteriota</taxon>
        <taxon>Cyanophyceae</taxon>
        <taxon>Leptolyngbyales</taxon>
        <taxon>Leptolyngbyaceae</taxon>
        <taxon>Leptolyngbya group</taxon>
        <taxon>Leptolyngbya</taxon>
    </lineage>
</organism>
<gene>
    <name evidence="2" type="ORF">DCF25_12575</name>
</gene>
<comment type="caution">
    <text evidence="2">The sequence shown here is derived from an EMBL/GenBank/DDBJ whole genome shotgun (WGS) entry which is preliminary data.</text>
</comment>
<proteinExistence type="predicted"/>
<name>A0A2W4UHU7_9CYAN</name>
<accession>A0A2W4UHU7</accession>
<dbReference type="SUPFAM" id="SSF53756">
    <property type="entry name" value="UDP-Glycosyltransferase/glycogen phosphorylase"/>
    <property type="match status" value="1"/>
</dbReference>
<dbReference type="Gene3D" id="3.40.50.2000">
    <property type="entry name" value="Glycogen Phosphorylase B"/>
    <property type="match status" value="1"/>
</dbReference>
<evidence type="ECO:0000313" key="3">
    <source>
        <dbReference type="Proteomes" id="UP000249354"/>
    </source>
</evidence>
<evidence type="ECO:0000259" key="1">
    <source>
        <dbReference type="Pfam" id="PF13579"/>
    </source>
</evidence>
<dbReference type="AlphaFoldDB" id="A0A2W4UHU7"/>
<dbReference type="EMBL" id="QBMC01000081">
    <property type="protein sequence ID" value="PZO16389.1"/>
    <property type="molecule type" value="Genomic_DNA"/>
</dbReference>
<reference evidence="3" key="1">
    <citation type="submission" date="2018-04" db="EMBL/GenBank/DDBJ databases">
        <authorList>
            <person name="Cornet L."/>
        </authorList>
    </citation>
    <scope>NUCLEOTIDE SEQUENCE [LARGE SCALE GENOMIC DNA]</scope>
</reference>
<sequence>MGRRVLIVSPHFPPVNAADHQRVRMSLPYLEEFGWEASVLTVRPEDVTGVYDPLLLKTVPELVDVVATKALPAKVTQRFGLGTLGWRCLPYLEKAGANLLKQQAFDLIYFSTTAFPTLSLAAKWYRQFRIPYIIDFQDPWLSDYHKQNNTTPPGGQLKYRLNQLFAQWQEPKALRQVSHVISVSPEYPKVLCDRYPWLKPEQCTELPFGAPQADFELLPSLGVEQKIFDPKDGFRHWVYVGRGGADMSAALRFLFLGIQQLRQASASLWQPTKLHFIGTSYAPENKAVETIMPIAREFGLEDIVEERTQRIPYFEAMKVLVESDAILLIGSDDSGYTASKLYPCILAKRPILAVFHQQSSVVNILRQSKAGRAVTFDGSQNVSKRLASMKADLEWLSSLPQQYQPETNWLAFEPYTAKKMTQKQCEIFDRCVAETVGVTS</sequence>
<dbReference type="Pfam" id="PF13579">
    <property type="entry name" value="Glyco_trans_4_4"/>
    <property type="match status" value="1"/>
</dbReference>
<protein>
    <recommendedName>
        <fullName evidence="1">Glycosyltransferase subfamily 4-like N-terminal domain-containing protein</fullName>
    </recommendedName>
</protein>
<dbReference type="Proteomes" id="UP000249354">
    <property type="component" value="Unassembled WGS sequence"/>
</dbReference>
<reference evidence="2 3" key="2">
    <citation type="submission" date="2018-06" db="EMBL/GenBank/DDBJ databases">
        <title>Metagenomic assembly of (sub)arctic Cyanobacteria and their associated microbiome from non-axenic cultures.</title>
        <authorList>
            <person name="Baurain D."/>
        </authorList>
    </citation>
    <scope>NUCLEOTIDE SEQUENCE [LARGE SCALE GENOMIC DNA]</scope>
    <source>
        <strain evidence="2">ULC129bin1</strain>
    </source>
</reference>
<dbReference type="InterPro" id="IPR028098">
    <property type="entry name" value="Glyco_trans_4-like_N"/>
</dbReference>